<dbReference type="InterPro" id="IPR017871">
    <property type="entry name" value="ABC_transporter-like_CS"/>
</dbReference>
<dbReference type="PANTHER" id="PTHR24220:SF685">
    <property type="entry name" value="ABC TRANSPORTER RELATED"/>
    <property type="match status" value="1"/>
</dbReference>
<dbReference type="InterPro" id="IPR003439">
    <property type="entry name" value="ABC_transporter-like_ATP-bd"/>
</dbReference>
<dbReference type="PROSITE" id="PS50893">
    <property type="entry name" value="ABC_TRANSPORTER_2"/>
    <property type="match status" value="1"/>
</dbReference>
<evidence type="ECO:0000259" key="4">
    <source>
        <dbReference type="PROSITE" id="PS50893"/>
    </source>
</evidence>
<comment type="caution">
    <text evidence="5">The sequence shown here is derived from an EMBL/GenBank/DDBJ whole genome shotgun (WGS) entry which is preliminary data.</text>
</comment>
<organism evidence="5 6">
    <name type="scientific">Cellulomonas uda</name>
    <dbReference type="NCBI Taxonomy" id="1714"/>
    <lineage>
        <taxon>Bacteria</taxon>
        <taxon>Bacillati</taxon>
        <taxon>Actinomycetota</taxon>
        <taxon>Actinomycetes</taxon>
        <taxon>Micrococcales</taxon>
        <taxon>Cellulomonadaceae</taxon>
        <taxon>Cellulomonas</taxon>
    </lineage>
</organism>
<reference evidence="5 6" key="1">
    <citation type="submission" date="2019-06" db="EMBL/GenBank/DDBJ databases">
        <title>Whole genome shotgun sequence of Cellulomonas uda NBRC 3747.</title>
        <authorList>
            <person name="Hosoyama A."/>
            <person name="Uohara A."/>
            <person name="Ohji S."/>
            <person name="Ichikawa N."/>
        </authorList>
    </citation>
    <scope>NUCLEOTIDE SEQUENCE [LARGE SCALE GENOMIC DNA]</scope>
    <source>
        <strain evidence="5 6">NBRC 3747</strain>
    </source>
</reference>
<dbReference type="InterPro" id="IPR027417">
    <property type="entry name" value="P-loop_NTPase"/>
</dbReference>
<dbReference type="CDD" id="cd03255">
    <property type="entry name" value="ABC_MJ0796_LolCDE_FtsE"/>
    <property type="match status" value="1"/>
</dbReference>
<dbReference type="PROSITE" id="PS00211">
    <property type="entry name" value="ABC_TRANSPORTER_1"/>
    <property type="match status" value="1"/>
</dbReference>
<dbReference type="InterPro" id="IPR003593">
    <property type="entry name" value="AAA+_ATPase"/>
</dbReference>
<dbReference type="EMBL" id="BJLP01000002">
    <property type="protein sequence ID" value="GEA79757.1"/>
    <property type="molecule type" value="Genomic_DNA"/>
</dbReference>
<dbReference type="PANTHER" id="PTHR24220">
    <property type="entry name" value="IMPORT ATP-BINDING PROTEIN"/>
    <property type="match status" value="1"/>
</dbReference>
<dbReference type="GO" id="GO:0016887">
    <property type="term" value="F:ATP hydrolysis activity"/>
    <property type="evidence" value="ECO:0007669"/>
    <property type="project" value="InterPro"/>
</dbReference>
<keyword evidence="6" id="KW-1185">Reference proteome</keyword>
<dbReference type="SMART" id="SM00382">
    <property type="entry name" value="AAA"/>
    <property type="match status" value="1"/>
</dbReference>
<keyword evidence="3" id="KW-0067">ATP-binding</keyword>
<dbReference type="Proteomes" id="UP000315842">
    <property type="component" value="Unassembled WGS sequence"/>
</dbReference>
<evidence type="ECO:0000256" key="3">
    <source>
        <dbReference type="ARBA" id="ARBA00022840"/>
    </source>
</evidence>
<dbReference type="AlphaFoldDB" id="A0A4Y3K746"/>
<evidence type="ECO:0000313" key="5">
    <source>
        <dbReference type="EMBL" id="GEA79757.1"/>
    </source>
</evidence>
<dbReference type="GO" id="GO:0005524">
    <property type="term" value="F:ATP binding"/>
    <property type="evidence" value="ECO:0007669"/>
    <property type="project" value="UniProtKB-KW"/>
</dbReference>
<protein>
    <recommendedName>
        <fullName evidence="4">ABC transporter domain-containing protein</fullName>
    </recommendedName>
</protein>
<dbReference type="InterPro" id="IPR017911">
    <property type="entry name" value="MacB-like_ATP-bd"/>
</dbReference>
<evidence type="ECO:0000256" key="1">
    <source>
        <dbReference type="ARBA" id="ARBA00022448"/>
    </source>
</evidence>
<dbReference type="GO" id="GO:0005886">
    <property type="term" value="C:plasma membrane"/>
    <property type="evidence" value="ECO:0007669"/>
    <property type="project" value="TreeGrafter"/>
</dbReference>
<dbReference type="Gene3D" id="3.40.50.300">
    <property type="entry name" value="P-loop containing nucleotide triphosphate hydrolases"/>
    <property type="match status" value="1"/>
</dbReference>
<feature type="domain" description="ABC transporter" evidence="4">
    <location>
        <begin position="6"/>
        <end position="222"/>
    </location>
</feature>
<name>A0A4Y3K746_CELUD</name>
<keyword evidence="1" id="KW-0813">Transport</keyword>
<evidence type="ECO:0000256" key="2">
    <source>
        <dbReference type="ARBA" id="ARBA00022741"/>
    </source>
</evidence>
<dbReference type="RefSeq" id="WP_141317965.1">
    <property type="nucleotide sequence ID" value="NZ_BJLP01000002.1"/>
</dbReference>
<sequence>MAPTVLAARGVGVSYGAQWALRDASLDVAEGEFVAVVGQSGSGKSTFLHALAGLVVPDKGSVTLGGVDVVAASDAERTRLRRERLGFVMQHGQLVPELTLGQNAAMPLRLLGATRRQALANVMPLLESLGVAHLASRLPGEVSGGEQQRVAVARALCARPAVVFADEPTGALDSANGAVVAAALRSSAREAGAAVVLVTHDSGLAAMADRVVTMADGRTREP</sequence>
<accession>A0A4Y3K746</accession>
<dbReference type="GO" id="GO:0022857">
    <property type="term" value="F:transmembrane transporter activity"/>
    <property type="evidence" value="ECO:0007669"/>
    <property type="project" value="TreeGrafter"/>
</dbReference>
<dbReference type="SUPFAM" id="SSF52540">
    <property type="entry name" value="P-loop containing nucleoside triphosphate hydrolases"/>
    <property type="match status" value="1"/>
</dbReference>
<gene>
    <name evidence="5" type="ORF">CUD01_02010</name>
</gene>
<dbReference type="InterPro" id="IPR015854">
    <property type="entry name" value="ABC_transpr_LolD-like"/>
</dbReference>
<proteinExistence type="predicted"/>
<evidence type="ECO:0000313" key="6">
    <source>
        <dbReference type="Proteomes" id="UP000315842"/>
    </source>
</evidence>
<dbReference type="Pfam" id="PF00005">
    <property type="entry name" value="ABC_tran"/>
    <property type="match status" value="1"/>
</dbReference>
<keyword evidence="2" id="KW-0547">Nucleotide-binding</keyword>